<dbReference type="AlphaFoldDB" id="A0A846N312"/>
<protein>
    <recommendedName>
        <fullName evidence="3">DUF1579 domain-containing protein</fullName>
    </recommendedName>
</protein>
<proteinExistence type="predicted"/>
<dbReference type="EMBL" id="JAASRM010000001">
    <property type="protein sequence ID" value="NIK90003.1"/>
    <property type="molecule type" value="Genomic_DNA"/>
</dbReference>
<comment type="caution">
    <text evidence="1">The sequence shown here is derived from an EMBL/GenBank/DDBJ whole genome shotgun (WGS) entry which is preliminary data.</text>
</comment>
<accession>A0A846N312</accession>
<gene>
    <name evidence="1" type="ORF">FHS83_003321</name>
</gene>
<reference evidence="1 2" key="1">
    <citation type="submission" date="2020-03" db="EMBL/GenBank/DDBJ databases">
        <title>Genomic Encyclopedia of Type Strains, Phase IV (KMG-IV): sequencing the most valuable type-strain genomes for metagenomic binning, comparative biology and taxonomic classification.</title>
        <authorList>
            <person name="Goeker M."/>
        </authorList>
    </citation>
    <scope>NUCLEOTIDE SEQUENCE [LARGE SCALE GENOMIC DNA]</scope>
    <source>
        <strain evidence="1 2">DSM 19867</strain>
    </source>
</reference>
<dbReference type="Proteomes" id="UP000570514">
    <property type="component" value="Unassembled WGS sequence"/>
</dbReference>
<keyword evidence="2" id="KW-1185">Reference proteome</keyword>
<name>A0A846N312_9PROT</name>
<evidence type="ECO:0008006" key="3">
    <source>
        <dbReference type="Google" id="ProtNLM"/>
    </source>
</evidence>
<sequence length="133" mass="14778">MTQPQLAAINLTGIWQGFFSYPNEDPTVPFGATLIDTSSGFTGATNEICTRGPDRGAVLFGIIEGRRQGRDIHFIKSYEGKAHCRIQYRGLSNSDGSIIEGIWTIRPDWSGKFVMVRSRRMPARQQVPFARAG</sequence>
<evidence type="ECO:0000313" key="1">
    <source>
        <dbReference type="EMBL" id="NIK90003.1"/>
    </source>
</evidence>
<organism evidence="1 2">
    <name type="scientific">Rhizomicrobium palustre</name>
    <dbReference type="NCBI Taxonomy" id="189966"/>
    <lineage>
        <taxon>Bacteria</taxon>
        <taxon>Pseudomonadati</taxon>
        <taxon>Pseudomonadota</taxon>
        <taxon>Alphaproteobacteria</taxon>
        <taxon>Micropepsales</taxon>
        <taxon>Micropepsaceae</taxon>
        <taxon>Rhizomicrobium</taxon>
    </lineage>
</organism>
<evidence type="ECO:0000313" key="2">
    <source>
        <dbReference type="Proteomes" id="UP000570514"/>
    </source>
</evidence>
<dbReference type="RefSeq" id="WP_167084178.1">
    <property type="nucleotide sequence ID" value="NZ_BAAADC010000001.1"/>
</dbReference>